<dbReference type="SUPFAM" id="SSF48264">
    <property type="entry name" value="Cytochrome P450"/>
    <property type="match status" value="1"/>
</dbReference>
<evidence type="ECO:0000256" key="3">
    <source>
        <dbReference type="ARBA" id="ARBA00023004"/>
    </source>
</evidence>
<dbReference type="STRING" id="307972.A0A2G8JE89"/>
<organism evidence="4 5">
    <name type="scientific">Stichopus japonicus</name>
    <name type="common">Sea cucumber</name>
    <dbReference type="NCBI Taxonomy" id="307972"/>
    <lineage>
        <taxon>Eukaryota</taxon>
        <taxon>Metazoa</taxon>
        <taxon>Echinodermata</taxon>
        <taxon>Eleutherozoa</taxon>
        <taxon>Echinozoa</taxon>
        <taxon>Holothuroidea</taxon>
        <taxon>Aspidochirotacea</taxon>
        <taxon>Aspidochirotida</taxon>
        <taxon>Stichopodidae</taxon>
        <taxon>Apostichopus</taxon>
    </lineage>
</organism>
<dbReference type="Proteomes" id="UP000230750">
    <property type="component" value="Unassembled WGS sequence"/>
</dbReference>
<dbReference type="InterPro" id="IPR050182">
    <property type="entry name" value="Cytochrome_P450_fam2"/>
</dbReference>
<dbReference type="AlphaFoldDB" id="A0A2G8JE89"/>
<evidence type="ECO:0000313" key="4">
    <source>
        <dbReference type="EMBL" id="PIK34035.1"/>
    </source>
</evidence>
<gene>
    <name evidence="4" type="ORF">BSL78_29145</name>
</gene>
<dbReference type="PANTHER" id="PTHR24300:SF397">
    <property type="entry name" value="CYTOCHROME P450 2U1"/>
    <property type="match status" value="1"/>
</dbReference>
<proteinExistence type="inferred from homology"/>
<evidence type="ECO:0000256" key="2">
    <source>
        <dbReference type="ARBA" id="ARBA00022723"/>
    </source>
</evidence>
<name>A0A2G8JE89_STIJA</name>
<protein>
    <submittedName>
        <fullName evidence="4">Putative cytochrome P450 1B1</fullName>
    </submittedName>
</protein>
<dbReference type="EMBL" id="MRZV01002310">
    <property type="protein sequence ID" value="PIK34035.1"/>
    <property type="molecule type" value="Genomic_DNA"/>
</dbReference>
<keyword evidence="5" id="KW-1185">Reference proteome</keyword>
<dbReference type="GO" id="GO:0006805">
    <property type="term" value="P:xenobiotic metabolic process"/>
    <property type="evidence" value="ECO:0007669"/>
    <property type="project" value="TreeGrafter"/>
</dbReference>
<accession>A0A2G8JE89</accession>
<dbReference type="GO" id="GO:0016712">
    <property type="term" value="F:oxidoreductase activity, acting on paired donors, with incorporation or reduction of molecular oxygen, reduced flavin or flavoprotein as one donor, and incorporation of one atom of oxygen"/>
    <property type="evidence" value="ECO:0007669"/>
    <property type="project" value="TreeGrafter"/>
</dbReference>
<dbReference type="GO" id="GO:0005506">
    <property type="term" value="F:iron ion binding"/>
    <property type="evidence" value="ECO:0007669"/>
    <property type="project" value="InterPro"/>
</dbReference>
<dbReference type="OrthoDB" id="1055148at2759"/>
<dbReference type="InterPro" id="IPR001128">
    <property type="entry name" value="Cyt_P450"/>
</dbReference>
<dbReference type="Pfam" id="PF00067">
    <property type="entry name" value="p450"/>
    <property type="match status" value="1"/>
</dbReference>
<keyword evidence="3" id="KW-0408">Iron</keyword>
<dbReference type="GO" id="GO:0005737">
    <property type="term" value="C:cytoplasm"/>
    <property type="evidence" value="ECO:0007669"/>
    <property type="project" value="TreeGrafter"/>
</dbReference>
<dbReference type="GO" id="GO:0020037">
    <property type="term" value="F:heme binding"/>
    <property type="evidence" value="ECO:0007669"/>
    <property type="project" value="InterPro"/>
</dbReference>
<evidence type="ECO:0000256" key="1">
    <source>
        <dbReference type="ARBA" id="ARBA00010617"/>
    </source>
</evidence>
<comment type="similarity">
    <text evidence="1">Belongs to the cytochrome P450 family.</text>
</comment>
<dbReference type="Gene3D" id="1.10.630.10">
    <property type="entry name" value="Cytochrome P450"/>
    <property type="match status" value="1"/>
</dbReference>
<keyword evidence="2" id="KW-0479">Metal-binding</keyword>
<comment type="caution">
    <text evidence="4">The sequence shown here is derived from an EMBL/GenBank/DDBJ whole genome shotgun (WGS) entry which is preliminary data.</text>
</comment>
<dbReference type="GO" id="GO:0006082">
    <property type="term" value="P:organic acid metabolic process"/>
    <property type="evidence" value="ECO:0007669"/>
    <property type="project" value="TreeGrafter"/>
</dbReference>
<sequence length="226" mass="26208">MRTAAYHLHNAGSNCAKVQYKGNLNAAFGEDKLVRTRYIMSHTLTNLVGTRPAVPTRICARAVLVSVSSSSRQSYEKSINRKYCIIFSSYIYRYEYDDPKFKELVETLDYLFYALRPGTLVHAHPWLYDTFLYKSLKSSQEYVKNYVKDEIVKHKKDLDPSNPRDFIDYYLIKAGEEESEDDPLFLVDRAWYTIKDIFSSASNPGSAAIQWLIALFCNFQEEQDKV</sequence>
<dbReference type="InterPro" id="IPR036396">
    <property type="entry name" value="Cyt_P450_sf"/>
</dbReference>
<evidence type="ECO:0000313" key="5">
    <source>
        <dbReference type="Proteomes" id="UP000230750"/>
    </source>
</evidence>
<dbReference type="GO" id="GO:0008395">
    <property type="term" value="F:steroid hydroxylase activity"/>
    <property type="evidence" value="ECO:0007669"/>
    <property type="project" value="TreeGrafter"/>
</dbReference>
<dbReference type="PANTHER" id="PTHR24300">
    <property type="entry name" value="CYTOCHROME P450 508A4-RELATED"/>
    <property type="match status" value="1"/>
</dbReference>
<reference evidence="4 5" key="1">
    <citation type="journal article" date="2017" name="PLoS Biol.">
        <title>The sea cucumber genome provides insights into morphological evolution and visceral regeneration.</title>
        <authorList>
            <person name="Zhang X."/>
            <person name="Sun L."/>
            <person name="Yuan J."/>
            <person name="Sun Y."/>
            <person name="Gao Y."/>
            <person name="Zhang L."/>
            <person name="Li S."/>
            <person name="Dai H."/>
            <person name="Hamel J.F."/>
            <person name="Liu C."/>
            <person name="Yu Y."/>
            <person name="Liu S."/>
            <person name="Lin W."/>
            <person name="Guo K."/>
            <person name="Jin S."/>
            <person name="Xu P."/>
            <person name="Storey K.B."/>
            <person name="Huan P."/>
            <person name="Zhang T."/>
            <person name="Zhou Y."/>
            <person name="Zhang J."/>
            <person name="Lin C."/>
            <person name="Li X."/>
            <person name="Xing L."/>
            <person name="Huo D."/>
            <person name="Sun M."/>
            <person name="Wang L."/>
            <person name="Mercier A."/>
            <person name="Li F."/>
            <person name="Yang H."/>
            <person name="Xiang J."/>
        </authorList>
    </citation>
    <scope>NUCLEOTIDE SEQUENCE [LARGE SCALE GENOMIC DNA]</scope>
    <source>
        <strain evidence="4">Shaxun</strain>
        <tissue evidence="4">Muscle</tissue>
    </source>
</reference>